<reference evidence="2 3" key="1">
    <citation type="submission" date="2023-11" db="EMBL/GenBank/DDBJ databases">
        <title>Peredibacter starrii A3.12.</title>
        <authorList>
            <person name="Mitchell R.J."/>
        </authorList>
    </citation>
    <scope>NUCLEOTIDE SEQUENCE [LARGE SCALE GENOMIC DNA]</scope>
    <source>
        <strain evidence="2 3">A3.12</strain>
    </source>
</reference>
<keyword evidence="1" id="KW-0472">Membrane</keyword>
<accession>A0AAX4HUJ5</accession>
<dbReference type="AlphaFoldDB" id="A0AAX4HUJ5"/>
<dbReference type="RefSeq" id="WP_321399559.1">
    <property type="nucleotide sequence ID" value="NZ_CP139487.1"/>
</dbReference>
<dbReference type="Proteomes" id="UP001324634">
    <property type="component" value="Chromosome"/>
</dbReference>
<feature type="transmembrane region" description="Helical" evidence="1">
    <location>
        <begin position="115"/>
        <end position="143"/>
    </location>
</feature>
<feature type="transmembrane region" description="Helical" evidence="1">
    <location>
        <begin position="18"/>
        <end position="37"/>
    </location>
</feature>
<feature type="transmembrane region" description="Helical" evidence="1">
    <location>
        <begin position="78"/>
        <end position="94"/>
    </location>
</feature>
<evidence type="ECO:0000313" key="3">
    <source>
        <dbReference type="Proteomes" id="UP001324634"/>
    </source>
</evidence>
<sequence length="294" mass="34523">MVHYITSNKPYNSSSRNVVLTLAVVVILVQSIAIWRFENMEIFPRQVRERSIHLVFAILMLIALVFKKELWDRRKCVWAYLSLFLPYAYFNWTLQQDYLASGEEWIPLVSGKIQILLLAFLVPGPYWVNLFLMFLVCAQNIFIWYYLDLPHSPNVVLSSEPQVSFIYVSIAIALITFRYRDQKLIEKLTREKAVYEVHEKLAQIFLSMRDRTNSPLQSQKLAVAILKRECPDKTHLVRPLENSIETIERINKVLGKLETQFPVFSKELMTEEETLAYLEKIEKAQRNFNGSTHE</sequence>
<name>A0AAX4HUJ5_9BACT</name>
<keyword evidence="1" id="KW-1133">Transmembrane helix</keyword>
<evidence type="ECO:0000256" key="1">
    <source>
        <dbReference type="SAM" id="Phobius"/>
    </source>
</evidence>
<organism evidence="2 3">
    <name type="scientific">Peredibacter starrii</name>
    <dbReference type="NCBI Taxonomy" id="28202"/>
    <lineage>
        <taxon>Bacteria</taxon>
        <taxon>Pseudomonadati</taxon>
        <taxon>Bdellovibrionota</taxon>
        <taxon>Bacteriovoracia</taxon>
        <taxon>Bacteriovoracales</taxon>
        <taxon>Bacteriovoracaceae</taxon>
        <taxon>Peredibacter</taxon>
    </lineage>
</organism>
<evidence type="ECO:0000313" key="2">
    <source>
        <dbReference type="EMBL" id="WPU66896.1"/>
    </source>
</evidence>
<proteinExistence type="predicted"/>
<feature type="transmembrane region" description="Helical" evidence="1">
    <location>
        <begin position="49"/>
        <end position="66"/>
    </location>
</feature>
<keyword evidence="1" id="KW-0812">Transmembrane</keyword>
<evidence type="ECO:0008006" key="4">
    <source>
        <dbReference type="Google" id="ProtNLM"/>
    </source>
</evidence>
<dbReference type="KEGG" id="psti:SOO65_09050"/>
<protein>
    <recommendedName>
        <fullName evidence="4">Histidine kinase</fullName>
    </recommendedName>
</protein>
<feature type="transmembrane region" description="Helical" evidence="1">
    <location>
        <begin position="163"/>
        <end position="180"/>
    </location>
</feature>
<gene>
    <name evidence="2" type="ORF">SOO65_09050</name>
</gene>
<keyword evidence="3" id="KW-1185">Reference proteome</keyword>
<dbReference type="EMBL" id="CP139487">
    <property type="protein sequence ID" value="WPU66896.1"/>
    <property type="molecule type" value="Genomic_DNA"/>
</dbReference>